<protein>
    <submittedName>
        <fullName evidence="2">Uncharacterized protein</fullName>
    </submittedName>
</protein>
<evidence type="ECO:0000256" key="1">
    <source>
        <dbReference type="SAM" id="Phobius"/>
    </source>
</evidence>
<feature type="transmembrane region" description="Helical" evidence="1">
    <location>
        <begin position="21"/>
        <end position="41"/>
    </location>
</feature>
<keyword evidence="1" id="KW-0812">Transmembrane</keyword>
<keyword evidence="3" id="KW-1185">Reference proteome</keyword>
<reference evidence="2 3" key="1">
    <citation type="submission" date="2019-02" db="EMBL/GenBank/DDBJ databases">
        <title>Deep-cultivation of Planctomycetes and their phenomic and genomic characterization uncovers novel biology.</title>
        <authorList>
            <person name="Wiegand S."/>
            <person name="Jogler M."/>
            <person name="Boedeker C."/>
            <person name="Pinto D."/>
            <person name="Vollmers J."/>
            <person name="Rivas-Marin E."/>
            <person name="Kohn T."/>
            <person name="Peeters S.H."/>
            <person name="Heuer A."/>
            <person name="Rast P."/>
            <person name="Oberbeckmann S."/>
            <person name="Bunk B."/>
            <person name="Jeske O."/>
            <person name="Meyerdierks A."/>
            <person name="Storesund J.E."/>
            <person name="Kallscheuer N."/>
            <person name="Luecker S."/>
            <person name="Lage O.M."/>
            <person name="Pohl T."/>
            <person name="Merkel B.J."/>
            <person name="Hornburger P."/>
            <person name="Mueller R.-W."/>
            <person name="Bruemmer F."/>
            <person name="Labrenz M."/>
            <person name="Spormann A.M."/>
            <person name="Op den Camp H."/>
            <person name="Overmann J."/>
            <person name="Amann R."/>
            <person name="Jetten M.S.M."/>
            <person name="Mascher T."/>
            <person name="Medema M.H."/>
            <person name="Devos D.P."/>
            <person name="Kaster A.-K."/>
            <person name="Ovreas L."/>
            <person name="Rohde M."/>
            <person name="Galperin M.Y."/>
            <person name="Jogler C."/>
        </authorList>
    </citation>
    <scope>NUCLEOTIDE SEQUENCE [LARGE SCALE GENOMIC DNA]</scope>
    <source>
        <strain evidence="2 3">Pan216</strain>
    </source>
</reference>
<sequence length="141" mass="16405">MSQLSQPANSQLRWRVRLSGAFTLLAAILFGYLIVLLVSPFSQRVDEQAFRLHWQQVTRGQPQSEVRQLLGSPDESFDKFQAHEGWKRSLQELTSVGFERWLYRRRPRIDSEPAQFMVIFDRNGNVLNKLSIDQADLETDP</sequence>
<gene>
    <name evidence="2" type="ORF">Pan216_34900</name>
</gene>
<evidence type="ECO:0000313" key="3">
    <source>
        <dbReference type="Proteomes" id="UP000317093"/>
    </source>
</evidence>
<keyword evidence="1" id="KW-0472">Membrane</keyword>
<dbReference type="KEGG" id="knv:Pan216_34900"/>
<dbReference type="RefSeq" id="WP_145259507.1">
    <property type="nucleotide sequence ID" value="NZ_CP036279.1"/>
</dbReference>
<dbReference type="Proteomes" id="UP000317093">
    <property type="component" value="Chromosome"/>
</dbReference>
<dbReference type="EMBL" id="CP036279">
    <property type="protein sequence ID" value="QDU62623.1"/>
    <property type="molecule type" value="Genomic_DNA"/>
</dbReference>
<name>A0A518B6M0_9BACT</name>
<accession>A0A518B6M0</accession>
<dbReference type="AlphaFoldDB" id="A0A518B6M0"/>
<organism evidence="2 3">
    <name type="scientific">Kolteria novifilia</name>
    <dbReference type="NCBI Taxonomy" id="2527975"/>
    <lineage>
        <taxon>Bacteria</taxon>
        <taxon>Pseudomonadati</taxon>
        <taxon>Planctomycetota</taxon>
        <taxon>Planctomycetia</taxon>
        <taxon>Kolteriales</taxon>
        <taxon>Kolteriaceae</taxon>
        <taxon>Kolteria</taxon>
    </lineage>
</organism>
<keyword evidence="1" id="KW-1133">Transmembrane helix</keyword>
<proteinExistence type="predicted"/>
<evidence type="ECO:0000313" key="2">
    <source>
        <dbReference type="EMBL" id="QDU62623.1"/>
    </source>
</evidence>